<dbReference type="Gene3D" id="3.40.630.10">
    <property type="entry name" value="Zn peptidases"/>
    <property type="match status" value="1"/>
</dbReference>
<comment type="similarity">
    <text evidence="2">Belongs to the nicastrin family.</text>
</comment>
<keyword evidence="6 11" id="KW-1133">Transmembrane helix</keyword>
<comment type="caution">
    <text evidence="13">The sequence shown here is derived from an EMBL/GenBank/DDBJ whole genome shotgun (WGS) entry which is preliminary data.</text>
</comment>
<evidence type="ECO:0000256" key="3">
    <source>
        <dbReference type="ARBA" id="ARBA00022692"/>
    </source>
</evidence>
<keyword evidence="4" id="KW-0732">Signal</keyword>
<dbReference type="SUPFAM" id="SSF53187">
    <property type="entry name" value="Zn-dependent exopeptidases"/>
    <property type="match status" value="1"/>
</dbReference>
<evidence type="ECO:0000256" key="10">
    <source>
        <dbReference type="SAM" id="MobiDB-lite"/>
    </source>
</evidence>
<evidence type="ECO:0000256" key="2">
    <source>
        <dbReference type="ARBA" id="ARBA00007717"/>
    </source>
</evidence>
<keyword evidence="8" id="KW-0325">Glycoprotein</keyword>
<dbReference type="InterPro" id="IPR016574">
    <property type="entry name" value="Nicalin"/>
</dbReference>
<evidence type="ECO:0000313" key="13">
    <source>
        <dbReference type="EMBL" id="CAL5133772.1"/>
    </source>
</evidence>
<feature type="compositionally biased region" description="Polar residues" evidence="10">
    <location>
        <begin position="656"/>
        <end position="666"/>
    </location>
</feature>
<feature type="compositionally biased region" description="Polar residues" evidence="10">
    <location>
        <begin position="583"/>
        <end position="592"/>
    </location>
</feature>
<evidence type="ECO:0000256" key="7">
    <source>
        <dbReference type="ARBA" id="ARBA00023136"/>
    </source>
</evidence>
<gene>
    <name evidence="13" type="ORF">CDAUBV1_LOCUS7017</name>
</gene>
<comment type="subcellular location">
    <subcellularLocation>
        <location evidence="1">Endoplasmic reticulum membrane</location>
        <topology evidence="1">Single-pass membrane protein</topology>
    </subcellularLocation>
</comment>
<dbReference type="AlphaFoldDB" id="A0AAV2TBY0"/>
<name>A0AAV2TBY0_CALDB</name>
<evidence type="ECO:0000313" key="14">
    <source>
        <dbReference type="Proteomes" id="UP001497525"/>
    </source>
</evidence>
<organism evidence="13 14">
    <name type="scientific">Calicophoron daubneyi</name>
    <name type="common">Rumen fluke</name>
    <name type="synonym">Paramphistomum daubneyi</name>
    <dbReference type="NCBI Taxonomy" id="300641"/>
    <lineage>
        <taxon>Eukaryota</taxon>
        <taxon>Metazoa</taxon>
        <taxon>Spiralia</taxon>
        <taxon>Lophotrochozoa</taxon>
        <taxon>Platyhelminthes</taxon>
        <taxon>Trematoda</taxon>
        <taxon>Digenea</taxon>
        <taxon>Plagiorchiida</taxon>
        <taxon>Pronocephalata</taxon>
        <taxon>Paramphistomoidea</taxon>
        <taxon>Paramphistomidae</taxon>
        <taxon>Calicophoron</taxon>
    </lineage>
</organism>
<proteinExistence type="inferred from homology"/>
<accession>A0AAV2TBY0</accession>
<sequence length="746" mass="81401">MGRHIAAVLVANEGKGTLSNEAQIGIGSMTLATKVAKAREAILKLSTFSLWFSSAPGIQSCGGYIVETLCVLVRPGLQEVEVRVALQISTLYTMWVRELEELTSNLGGLVPHYIFILLSTLIILYPIDPTKAAQEFTVYRAQHYDIQGTHLGSRSSTLTCEAQTLSTRLIARKCLILKLSELTVEVLKSAVFHNIGGILVVLPSSSWNDSIRQHFMDLEREILSDEWSIPIYFVTEDNRTAEVYSQVRHLTKSEIEASGASALLNVIWSTGYRLSVQTAASKPVANAKTVNIEGYLGGGAGHKKPVILICTHYDAMSSIPGFSFGADANGSGVVVLLELARIFSRLYSDASTSPRYELAFLLTGGGKFNYLGTKRWLDQTVEDSNGLALLDSVVQVLCLEGVGSDKFGEDLYAHVSRPPKDGSFSQRLFNSLNVASRLHPFSSKLVHKKINLNQETLSWEHERFSIHRLPSMTISSWPSVSVANIWRQTSLDGGPLSSMHQSDRYTKNRGFVSPTVLARNTRVVAEALARVLFDLDSSDKNENTTPIIASQWTSETTTSSLLDLLTRKPRSIQFLHAKPKQPLQGSWKSGQATARGGSKLNSDNKWTGLLGALGHHMNTLLQSVQIVQHPLSSDPARSSKGKESGSSGENHAKSAADTSDSTNEGQTSRRSSLVASAAAAADIDVVIYTGVEPTTLTVHKLKSSVFDLAIACMIAGYLSLMYLFLEHFSVAQQLMACVVRPKSKVR</sequence>
<dbReference type="Pfam" id="PF04389">
    <property type="entry name" value="Peptidase_M28"/>
    <property type="match status" value="1"/>
</dbReference>
<evidence type="ECO:0000256" key="6">
    <source>
        <dbReference type="ARBA" id="ARBA00022989"/>
    </source>
</evidence>
<dbReference type="Proteomes" id="UP001497525">
    <property type="component" value="Unassembled WGS sequence"/>
</dbReference>
<feature type="domain" description="Peptidase M28" evidence="12">
    <location>
        <begin position="299"/>
        <end position="427"/>
    </location>
</feature>
<feature type="transmembrane region" description="Helical" evidence="11">
    <location>
        <begin position="705"/>
        <end position="725"/>
    </location>
</feature>
<keyword evidence="5" id="KW-0256">Endoplasmic reticulum</keyword>
<dbReference type="PANTHER" id="PTHR31826">
    <property type="entry name" value="NICALIN"/>
    <property type="match status" value="1"/>
</dbReference>
<evidence type="ECO:0000256" key="9">
    <source>
        <dbReference type="ARBA" id="ARBA00034873"/>
    </source>
</evidence>
<evidence type="ECO:0000256" key="5">
    <source>
        <dbReference type="ARBA" id="ARBA00022824"/>
    </source>
</evidence>
<feature type="region of interest" description="Disordered" evidence="10">
    <location>
        <begin position="578"/>
        <end position="601"/>
    </location>
</feature>
<reference evidence="13" key="1">
    <citation type="submission" date="2024-06" db="EMBL/GenBank/DDBJ databases">
        <authorList>
            <person name="Liu X."/>
            <person name="Lenzi L."/>
            <person name="Haldenby T S."/>
            <person name="Uol C."/>
        </authorList>
    </citation>
    <scope>NUCLEOTIDE SEQUENCE</scope>
</reference>
<keyword evidence="3 11" id="KW-0812">Transmembrane</keyword>
<dbReference type="GO" id="GO:0009966">
    <property type="term" value="P:regulation of signal transduction"/>
    <property type="evidence" value="ECO:0007669"/>
    <property type="project" value="InterPro"/>
</dbReference>
<protein>
    <recommendedName>
        <fullName evidence="9">BOS complex subunit NCLN</fullName>
    </recommendedName>
</protein>
<dbReference type="EMBL" id="CAXLJL010000157">
    <property type="protein sequence ID" value="CAL5133772.1"/>
    <property type="molecule type" value="Genomic_DNA"/>
</dbReference>
<dbReference type="GO" id="GO:0005789">
    <property type="term" value="C:endoplasmic reticulum membrane"/>
    <property type="evidence" value="ECO:0007669"/>
    <property type="project" value="UniProtKB-SubCell"/>
</dbReference>
<keyword evidence="7 11" id="KW-0472">Membrane</keyword>
<evidence type="ECO:0000256" key="4">
    <source>
        <dbReference type="ARBA" id="ARBA00022729"/>
    </source>
</evidence>
<feature type="region of interest" description="Disordered" evidence="10">
    <location>
        <begin position="631"/>
        <end position="670"/>
    </location>
</feature>
<evidence type="ECO:0000256" key="1">
    <source>
        <dbReference type="ARBA" id="ARBA00004389"/>
    </source>
</evidence>
<evidence type="ECO:0000256" key="8">
    <source>
        <dbReference type="ARBA" id="ARBA00023180"/>
    </source>
</evidence>
<dbReference type="InterPro" id="IPR007484">
    <property type="entry name" value="Peptidase_M28"/>
</dbReference>
<evidence type="ECO:0000256" key="11">
    <source>
        <dbReference type="SAM" id="Phobius"/>
    </source>
</evidence>
<evidence type="ECO:0000259" key="12">
    <source>
        <dbReference type="Pfam" id="PF04389"/>
    </source>
</evidence>